<dbReference type="Gene3D" id="1.10.12.10">
    <property type="entry name" value="Lyase 2-enoyl-coa Hydratase, Chain A, domain 2"/>
    <property type="match status" value="1"/>
</dbReference>
<evidence type="ECO:0000313" key="4">
    <source>
        <dbReference type="EMBL" id="KCV68823.1"/>
    </source>
</evidence>
<reference evidence="4" key="1">
    <citation type="submission" date="2013-04" db="EMBL/GenBank/DDBJ databases">
        <title>The Genome Sequence of Fonticula alba ATCC 38817.</title>
        <authorList>
            <consortium name="The Broad Institute Genomics Platform"/>
            <person name="Russ C."/>
            <person name="Cuomo C."/>
            <person name="Burger G."/>
            <person name="Gray M.W."/>
            <person name="Holland P.W.H."/>
            <person name="King N."/>
            <person name="Lang F.B.F."/>
            <person name="Roger A.J."/>
            <person name="Ruiz-Trillo I."/>
            <person name="Brown M."/>
            <person name="Walker B."/>
            <person name="Young S."/>
            <person name="Zeng Q."/>
            <person name="Gargeya S."/>
            <person name="Fitzgerald M."/>
            <person name="Haas B."/>
            <person name="Abouelleil A."/>
            <person name="Allen A.W."/>
            <person name="Alvarado L."/>
            <person name="Arachchi H.M."/>
            <person name="Berlin A.M."/>
            <person name="Chapman S.B."/>
            <person name="Gainer-Dewar J."/>
            <person name="Goldberg J."/>
            <person name="Griggs A."/>
            <person name="Gujja S."/>
            <person name="Hansen M."/>
            <person name="Howarth C."/>
            <person name="Imamovic A."/>
            <person name="Ireland A."/>
            <person name="Larimer J."/>
            <person name="McCowan C."/>
            <person name="Murphy C."/>
            <person name="Pearson M."/>
            <person name="Poon T.W."/>
            <person name="Priest M."/>
            <person name="Roberts A."/>
            <person name="Saif S."/>
            <person name="Shea T."/>
            <person name="Sisk P."/>
            <person name="Sykes S."/>
            <person name="Wortman J."/>
            <person name="Nusbaum C."/>
            <person name="Birren B."/>
        </authorList>
    </citation>
    <scope>NUCLEOTIDE SEQUENCE [LARGE SCALE GENOMIC DNA]</scope>
    <source>
        <strain evidence="4">ATCC 38817</strain>
    </source>
</reference>
<dbReference type="Gene3D" id="3.90.226.10">
    <property type="entry name" value="2-enoyl-CoA Hydratase, Chain A, domain 1"/>
    <property type="match status" value="1"/>
</dbReference>
<dbReference type="GeneID" id="20528964"/>
<dbReference type="eggNOG" id="KOG1679">
    <property type="taxonomic scope" value="Eukaryota"/>
</dbReference>
<dbReference type="CDD" id="cd06558">
    <property type="entry name" value="crotonase-like"/>
    <property type="match status" value="1"/>
</dbReference>
<sequence>MLARTSQFARSIHLSVLRAPATTAALGRRFESSLAAPKAADGSDEEVFVTHLQGADQGVAVLSMNRPAAKNALSKKLLADIRATVDRLRSDSSVRVLILRSHVPGAFCAGADLKERATMPAHEVSDFVHGIRSLFNDIENLPFPTIASLDGAAFGGGLEMALACDFRTAGAGARLALSETKLAIIPGAGGTQRLPRLVGMHMAKKMIFTASPVNASTAESIGLVTEAGEQAYPLALNLARQILPQGPIAIQAAKVAISKGAGTDLATGLAIEQACYHRVIPTKDRLEGLQAFREKRAPVYKGE</sequence>
<dbReference type="Pfam" id="PF00378">
    <property type="entry name" value="ECH_1"/>
    <property type="match status" value="1"/>
</dbReference>
<evidence type="ECO:0000256" key="2">
    <source>
        <dbReference type="ARBA" id="ARBA00023239"/>
    </source>
</evidence>
<dbReference type="EMBL" id="KB932207">
    <property type="protein sequence ID" value="KCV68823.1"/>
    <property type="molecule type" value="Genomic_DNA"/>
</dbReference>
<keyword evidence="2" id="KW-0456">Lyase</keyword>
<dbReference type="PROSITE" id="PS00166">
    <property type="entry name" value="ENOYL_COA_HYDRATASE"/>
    <property type="match status" value="1"/>
</dbReference>
<dbReference type="InterPro" id="IPR018376">
    <property type="entry name" value="Enoyl-CoA_hyd/isom_CS"/>
</dbReference>
<dbReference type="PANTHER" id="PTHR11941">
    <property type="entry name" value="ENOYL-COA HYDRATASE-RELATED"/>
    <property type="match status" value="1"/>
</dbReference>
<dbReference type="RefSeq" id="XP_009496394.1">
    <property type="nucleotide sequence ID" value="XM_009498119.1"/>
</dbReference>
<dbReference type="GO" id="GO:0006635">
    <property type="term" value="P:fatty acid beta-oxidation"/>
    <property type="evidence" value="ECO:0007669"/>
    <property type="project" value="TreeGrafter"/>
</dbReference>
<evidence type="ECO:0000313" key="5">
    <source>
        <dbReference type="Proteomes" id="UP000030693"/>
    </source>
</evidence>
<evidence type="ECO:0000256" key="1">
    <source>
        <dbReference type="ARBA" id="ARBA00005254"/>
    </source>
</evidence>
<name>A0A058Z4G9_FONAL</name>
<dbReference type="STRING" id="691883.A0A058Z4G9"/>
<keyword evidence="5" id="KW-1185">Reference proteome</keyword>
<dbReference type="AlphaFoldDB" id="A0A058Z4G9"/>
<gene>
    <name evidence="4" type="ORF">H696_04239</name>
</gene>
<dbReference type="SUPFAM" id="SSF52096">
    <property type="entry name" value="ClpP/crotonase"/>
    <property type="match status" value="1"/>
</dbReference>
<organism evidence="4">
    <name type="scientific">Fonticula alba</name>
    <name type="common">Slime mold</name>
    <dbReference type="NCBI Taxonomy" id="691883"/>
    <lineage>
        <taxon>Eukaryota</taxon>
        <taxon>Rotosphaerida</taxon>
        <taxon>Fonticulaceae</taxon>
        <taxon>Fonticula</taxon>
    </lineage>
</organism>
<dbReference type="OrthoDB" id="410701at2759"/>
<comment type="similarity">
    <text evidence="1 3">Belongs to the enoyl-CoA hydratase/isomerase family.</text>
</comment>
<dbReference type="Proteomes" id="UP000030693">
    <property type="component" value="Unassembled WGS sequence"/>
</dbReference>
<proteinExistence type="inferred from homology"/>
<evidence type="ECO:0000256" key="3">
    <source>
        <dbReference type="RuleBase" id="RU003707"/>
    </source>
</evidence>
<dbReference type="FunFam" id="1.10.12.10:FF:000001">
    <property type="entry name" value="Probable enoyl-CoA hydratase, mitochondrial"/>
    <property type="match status" value="1"/>
</dbReference>
<dbReference type="GO" id="GO:0016836">
    <property type="term" value="F:hydro-lyase activity"/>
    <property type="evidence" value="ECO:0007669"/>
    <property type="project" value="UniProtKB-ARBA"/>
</dbReference>
<dbReference type="GO" id="GO:0005739">
    <property type="term" value="C:mitochondrion"/>
    <property type="evidence" value="ECO:0007669"/>
    <property type="project" value="TreeGrafter"/>
</dbReference>
<dbReference type="FunFam" id="3.90.226.10:FF:000009">
    <property type="entry name" value="Carnitinyl-CoA dehydratase"/>
    <property type="match status" value="1"/>
</dbReference>
<dbReference type="OMA" id="YEQAHAW"/>
<accession>A0A058Z4G9</accession>
<protein>
    <submittedName>
        <fullName evidence="4">Methylglutaconyl-CoA hydratase</fullName>
    </submittedName>
</protein>
<dbReference type="PANTHER" id="PTHR11941:SF171">
    <property type="entry name" value="SD19268P"/>
    <property type="match status" value="1"/>
</dbReference>
<dbReference type="InterPro" id="IPR001753">
    <property type="entry name" value="Enoyl-CoA_hydra/iso"/>
</dbReference>
<dbReference type="InterPro" id="IPR029045">
    <property type="entry name" value="ClpP/crotonase-like_dom_sf"/>
</dbReference>
<dbReference type="InterPro" id="IPR014748">
    <property type="entry name" value="Enoyl-CoA_hydra_C"/>
</dbReference>